<dbReference type="AlphaFoldDB" id="A0A1Y1Y8N9"/>
<dbReference type="OrthoDB" id="5550931at2759"/>
<feature type="compositionally biased region" description="Low complexity" evidence="2">
    <location>
        <begin position="134"/>
        <end position="144"/>
    </location>
</feature>
<feature type="chain" id="PRO_5012305101" description="Yeast cell wall synthesis Kre9/Knh1-like N-terminal domain-containing protein" evidence="3">
    <location>
        <begin position="18"/>
        <end position="199"/>
    </location>
</feature>
<comment type="caution">
    <text evidence="5">The sequence shown here is derived from an EMBL/GenBank/DDBJ whole genome shotgun (WGS) entry which is preliminary data.</text>
</comment>
<evidence type="ECO:0000313" key="6">
    <source>
        <dbReference type="Proteomes" id="UP000193498"/>
    </source>
</evidence>
<gene>
    <name evidence="5" type="ORF">K493DRAFT_302102</name>
</gene>
<keyword evidence="1 3" id="KW-0732">Signal</keyword>
<reference evidence="5 6" key="1">
    <citation type="submission" date="2016-07" db="EMBL/GenBank/DDBJ databases">
        <title>Pervasive Adenine N6-methylation of Active Genes in Fungi.</title>
        <authorList>
            <consortium name="DOE Joint Genome Institute"/>
            <person name="Mondo S.J."/>
            <person name="Dannebaum R.O."/>
            <person name="Kuo R.C."/>
            <person name="Labutti K."/>
            <person name="Haridas S."/>
            <person name="Kuo A."/>
            <person name="Salamov A."/>
            <person name="Ahrendt S.R."/>
            <person name="Lipzen A."/>
            <person name="Sullivan W."/>
            <person name="Andreopoulos W.B."/>
            <person name="Clum A."/>
            <person name="Lindquist E."/>
            <person name="Daum C."/>
            <person name="Ramamoorthy G.K."/>
            <person name="Gryganskyi A."/>
            <person name="Culley D."/>
            <person name="Magnuson J.K."/>
            <person name="James T.Y."/>
            <person name="O'Malley M.A."/>
            <person name="Stajich J.E."/>
            <person name="Spatafora J.W."/>
            <person name="Visel A."/>
            <person name="Grigoriev I.V."/>
        </authorList>
    </citation>
    <scope>NUCLEOTIDE SEQUENCE [LARGE SCALE GENOMIC DNA]</scope>
    <source>
        <strain evidence="5 6">CBS 931.73</strain>
    </source>
</reference>
<dbReference type="Pfam" id="PF10342">
    <property type="entry name" value="Kre9_KNH"/>
    <property type="match status" value="1"/>
</dbReference>
<dbReference type="EMBL" id="MCFE01000206">
    <property type="protein sequence ID" value="ORX94390.1"/>
    <property type="molecule type" value="Genomic_DNA"/>
</dbReference>
<evidence type="ECO:0000256" key="3">
    <source>
        <dbReference type="SAM" id="SignalP"/>
    </source>
</evidence>
<dbReference type="InterPro" id="IPR052982">
    <property type="entry name" value="SRP1/TIP1-like"/>
</dbReference>
<protein>
    <recommendedName>
        <fullName evidence="4">Yeast cell wall synthesis Kre9/Knh1-like N-terminal domain-containing protein</fullName>
    </recommendedName>
</protein>
<dbReference type="InterPro" id="IPR018466">
    <property type="entry name" value="Kre9/Knh1-like_N"/>
</dbReference>
<accession>A0A1Y1Y8N9</accession>
<evidence type="ECO:0000259" key="4">
    <source>
        <dbReference type="Pfam" id="PF10342"/>
    </source>
</evidence>
<keyword evidence="6" id="KW-1185">Reference proteome</keyword>
<evidence type="ECO:0000313" key="5">
    <source>
        <dbReference type="EMBL" id="ORX94390.1"/>
    </source>
</evidence>
<feature type="compositionally biased region" description="Basic and acidic residues" evidence="2">
    <location>
        <begin position="145"/>
        <end position="157"/>
    </location>
</feature>
<feature type="region of interest" description="Disordered" evidence="2">
    <location>
        <begin position="121"/>
        <end position="176"/>
    </location>
</feature>
<dbReference type="PANTHER" id="PTHR40633:SF1">
    <property type="entry name" value="GPI ANCHORED SERINE-THREONINE RICH PROTEIN (AFU_ORTHOLOGUE AFUA_1G03630)"/>
    <property type="match status" value="1"/>
</dbReference>
<evidence type="ECO:0000256" key="2">
    <source>
        <dbReference type="SAM" id="MobiDB-lite"/>
    </source>
</evidence>
<dbReference type="InParanoid" id="A0A1Y1Y8N9"/>
<feature type="domain" description="Yeast cell wall synthesis Kre9/Knh1-like N-terminal" evidence="4">
    <location>
        <begin position="25"/>
        <end position="112"/>
    </location>
</feature>
<dbReference type="Proteomes" id="UP000193498">
    <property type="component" value="Unassembled WGS sequence"/>
</dbReference>
<dbReference type="PANTHER" id="PTHR40633">
    <property type="entry name" value="MATRIX PROTEIN, PUTATIVE (AFU_ORTHOLOGUE AFUA_8G05410)-RELATED"/>
    <property type="match status" value="1"/>
</dbReference>
<proteinExistence type="predicted"/>
<feature type="signal peptide" evidence="3">
    <location>
        <begin position="1"/>
        <end position="17"/>
    </location>
</feature>
<name>A0A1Y1Y8N9_9FUNG</name>
<evidence type="ECO:0000256" key="1">
    <source>
        <dbReference type="ARBA" id="ARBA00022729"/>
    </source>
</evidence>
<organism evidence="5 6">
    <name type="scientific">Basidiobolus meristosporus CBS 931.73</name>
    <dbReference type="NCBI Taxonomy" id="1314790"/>
    <lineage>
        <taxon>Eukaryota</taxon>
        <taxon>Fungi</taxon>
        <taxon>Fungi incertae sedis</taxon>
        <taxon>Zoopagomycota</taxon>
        <taxon>Entomophthoromycotina</taxon>
        <taxon>Basidiobolomycetes</taxon>
        <taxon>Basidiobolales</taxon>
        <taxon>Basidiobolaceae</taxon>
        <taxon>Basidiobolus</taxon>
    </lineage>
</organism>
<sequence>MLFKVFLVASLLSMVLGEIQITSPMNSIFRAGSDAHIEWISSGDSDSLGTIDIVLMTGSATRLALIGTIANDVPVQDGQYLWKVPEELPPAKDYVLRLGAKQQFFYSTNFEVSDKSGPAYPDVLNAGDTRPKKSTTVSSTTSSDKTSDSASSKKVDSSKPATLSDSAERPAKAKSSAKRVSPMGFALAAGVTGFFLLFI</sequence>